<reference evidence="1 2" key="1">
    <citation type="submission" date="2017-06" db="EMBL/GenBank/DDBJ databases">
        <title>Complete genome sequence of Nitrospirillum amazonense strain CBAmC, an endophytic nitrogen-fixing and plant growth-promoting bacterium, isolated from sugarcane.</title>
        <authorList>
            <person name="Schwab S."/>
            <person name="dos Santos Teixeira K.R."/>
            <person name="Simoes Araujo J.L."/>
            <person name="Soares Vidal M."/>
            <person name="Borges de Freitas H.R."/>
            <person name="Rivello Crivelaro A.L."/>
            <person name="Bueno de Camargo Nunes A."/>
            <person name="dos Santos C.M."/>
            <person name="Palmeira da Silva Rosa D."/>
            <person name="da Silva Padilha D."/>
            <person name="da Silva E."/>
            <person name="Araujo Terra L."/>
            <person name="Soares Mendes V."/>
            <person name="Farinelli L."/>
            <person name="Magalhaes Cruz L."/>
            <person name="Baldani J.I."/>
        </authorList>
    </citation>
    <scope>NUCLEOTIDE SEQUENCE [LARGE SCALE GENOMIC DNA]</scope>
    <source>
        <strain evidence="1 2">CBAmC</strain>
    </source>
</reference>
<accession>A0A248JW03</accession>
<dbReference type="KEGG" id="nao:Y958_17225"/>
<gene>
    <name evidence="1" type="ORF">Y958_17225</name>
</gene>
<proteinExistence type="predicted"/>
<evidence type="ECO:0000313" key="2">
    <source>
        <dbReference type="Proteomes" id="UP000197153"/>
    </source>
</evidence>
<dbReference type="Proteomes" id="UP000197153">
    <property type="component" value="Chromosome 2"/>
</dbReference>
<protein>
    <recommendedName>
        <fullName evidence="3">DUF883 domain-containing protein</fullName>
    </recommendedName>
</protein>
<dbReference type="EMBL" id="CP022111">
    <property type="protein sequence ID" value="ASG22661.1"/>
    <property type="molecule type" value="Genomic_DNA"/>
</dbReference>
<dbReference type="AlphaFoldDB" id="A0A248JW03"/>
<dbReference type="RefSeq" id="WP_040843868.1">
    <property type="nucleotide sequence ID" value="NZ_CP022111.1"/>
</dbReference>
<evidence type="ECO:0000313" key="1">
    <source>
        <dbReference type="EMBL" id="ASG22661.1"/>
    </source>
</evidence>
<name>A0A248JW03_9PROT</name>
<keyword evidence="2" id="KW-1185">Reference proteome</keyword>
<organism evidence="1 2">
    <name type="scientific">Nitrospirillum viridazoti CBAmc</name>
    <dbReference type="NCBI Taxonomy" id="1441467"/>
    <lineage>
        <taxon>Bacteria</taxon>
        <taxon>Pseudomonadati</taxon>
        <taxon>Pseudomonadota</taxon>
        <taxon>Alphaproteobacteria</taxon>
        <taxon>Rhodospirillales</taxon>
        <taxon>Azospirillaceae</taxon>
        <taxon>Nitrospirillum</taxon>
        <taxon>Nitrospirillum viridazoti</taxon>
    </lineage>
</organism>
<evidence type="ECO:0008006" key="3">
    <source>
        <dbReference type="Google" id="ProtNLM"/>
    </source>
</evidence>
<sequence>MKSETIDAAATAARTVRDAAREDADHLSNAIKAEASDLYKTLAAKGEAAAKAVGTQVEAQPITSLLLAFSAGFIASRLLSR</sequence>